<feature type="domain" description="MYND-type" evidence="6">
    <location>
        <begin position="1537"/>
        <end position="1573"/>
    </location>
</feature>
<evidence type="ECO:0000256" key="4">
    <source>
        <dbReference type="PROSITE-ProRule" id="PRU00134"/>
    </source>
</evidence>
<evidence type="ECO:0000313" key="8">
    <source>
        <dbReference type="RefSeq" id="XP_034239444.1"/>
    </source>
</evidence>
<feature type="region of interest" description="Disordered" evidence="5">
    <location>
        <begin position="17"/>
        <end position="289"/>
    </location>
</feature>
<feature type="region of interest" description="Disordered" evidence="5">
    <location>
        <begin position="1465"/>
        <end position="1526"/>
    </location>
</feature>
<feature type="compositionally biased region" description="Low complexity" evidence="5">
    <location>
        <begin position="73"/>
        <end position="96"/>
    </location>
</feature>
<feature type="compositionally biased region" description="Basic and acidic residues" evidence="5">
    <location>
        <begin position="747"/>
        <end position="762"/>
    </location>
</feature>
<feature type="compositionally biased region" description="Basic and acidic residues" evidence="5">
    <location>
        <begin position="985"/>
        <end position="994"/>
    </location>
</feature>
<feature type="compositionally biased region" description="Low complexity" evidence="5">
    <location>
        <begin position="806"/>
        <end position="829"/>
    </location>
</feature>
<feature type="compositionally biased region" description="Polar residues" evidence="5">
    <location>
        <begin position="365"/>
        <end position="466"/>
    </location>
</feature>
<proteinExistence type="predicted"/>
<dbReference type="InterPro" id="IPR002893">
    <property type="entry name" value="Znf_MYND"/>
</dbReference>
<keyword evidence="7" id="KW-1185">Reference proteome</keyword>
<evidence type="ECO:0000256" key="5">
    <source>
        <dbReference type="SAM" id="MobiDB-lite"/>
    </source>
</evidence>
<dbReference type="PROSITE" id="PS01360">
    <property type="entry name" value="ZF_MYND_1"/>
    <property type="match status" value="1"/>
</dbReference>
<dbReference type="PROSITE" id="PS50865">
    <property type="entry name" value="ZF_MYND_2"/>
    <property type="match status" value="1"/>
</dbReference>
<feature type="compositionally biased region" description="Low complexity" evidence="5">
    <location>
        <begin position="214"/>
        <end position="227"/>
    </location>
</feature>
<dbReference type="Pfam" id="PF01753">
    <property type="entry name" value="zf-MYND"/>
    <property type="match status" value="1"/>
</dbReference>
<sequence length="1583" mass="173839">MRPPSLQNNLNAVHKMRRGGRHTVAPRQLFGNSSRFQNGEMGGPCDRDDRPWANNNNNMYWTPQPVPAPQPQQPRAYNGYRPPNNNYQNNNNNNYYSTPVTWHHYQGGRQQADCTPPTPPQQQGWQGWQQGPQQGWSSQPAPSAHPPSQHFTPNWPPQQQQQQSQEQHQQHYQPAPSTKYQPNQQPQQYSWPPNGNGYQGEYVAYPNPSRDPRQFAPSRRQQQQQEWSQRHVTPVQVDLQDNDPSQEYRDPSFPQQEQHWHQEAPRQEPRRQSFPSSSGPAVASVRPWQVEAPVTTPLATERCRPEASQNAMTAQQLRNLSANAIARYRTSSPPRGSATTPKRSRWDQKPPSTPKLQQADVATARPSSRTEAAPSRPSSRTEAAPSSLQQAHVATAKPSSRTEAAPSSLQQAHVATARPSSRTEAAPSSLQQAHVATARPSSRTEAAPSRPSSRTEAAPSSLQQAHVATAKPSSRTEDARSGFRSDVASRPRQSDVATPKAGSRPDPRTEFLRASSRSDAARSDPRMDATSSASSRSHVEAPPGRPKHQTPKPTSSKPPRLDSHIPQLPPSTPPSTAKRPRSDAEVPQPAPSTPPSTSKRPRSDAEVPQPAPSTPPSTSKRPRSDAEAPQPAPSTPSSTSKRPRSEAEIPQPPPGSSTSRPPTSDAVLPQPPQGASVRTPQMEAAIPQSSSASRSKPGQSEAASTPRRRQSDADSAIQDSDRAHVKSKRSSIEASTSKASNSSSGDVVKDTADRSDSSEKHASKSSRSKSKKSRSSSHSSTSKHRTKTPERSAPAHEESAKKKSSKASSSTRDSKTRSSSSSKISSSTDKQPKEDLGKSSNGNSALNPPKFNANFRIPKTSKLPNPLLDAQETPKSTKKSPTTWLQQGSTPKPAAPGSKIHITPSCSASEESPQDPENRRPKSSGSDYELMNVLSGETAVDLAAEVRAARRQKRTCTSCAPEKTKTKKLKETELVKKQSTTKTKTRPDSEENARSRLTPKRRSRKGSDESDWTPPKRSRSARSRCSNLSSEPPSPPRSGIASRTRSRTRSPSAKRTNVLGFSNPYDSSDSDDDDRVVGSTWTNESMAHWATGDDTSEAEKSPPSAVEEMFKRLQRDNQKKKEIVYAQPANYTTLSTCLTAQESLLASPPMPFLLPQDEISPANRQEMPHLTRTPSSGPSIGDPTSSPPSVPSQHERQVTTPPPLGREVSPAIPMLPQEKECQHRPASDPKLSGDTVVAATAEQTVNEVAKKEDKEHAGNVEEIVLEDISEDPGDVEVVGGVGCPLSPPIAEFIDLEDQPPIDVHLPIQELWNKLQPSIRNTIETLEDTLKLANSSIVTFVEQFNEAEKMKTRSLREEQFQSLRDDFRSKFSLSYQRTENAFLHLLSHFKEKDLYCVLRKRLCTTTDLSDPQSSIEDMKTLFQTVTSSSKLELTRNCSCNVSLAAKLFNMHRTKREYQMDLNSPMKTAGSRVQGVEPLPHGNQAGGSGATSTESTFNKRLRTPSRDSGYTSPHRVLQPSNEDPVGSDDDLGHVEIPTCIQCIKTATLRCPACPDIYYCSTNCQKMHWVSHINTCGYRNLSSPQT</sequence>
<keyword evidence="1" id="KW-0479">Metal-binding</keyword>
<organism evidence="8">
    <name type="scientific">Thrips palmi</name>
    <name type="common">Melon thrips</name>
    <dbReference type="NCBI Taxonomy" id="161013"/>
    <lineage>
        <taxon>Eukaryota</taxon>
        <taxon>Metazoa</taxon>
        <taxon>Ecdysozoa</taxon>
        <taxon>Arthropoda</taxon>
        <taxon>Hexapoda</taxon>
        <taxon>Insecta</taxon>
        <taxon>Pterygota</taxon>
        <taxon>Neoptera</taxon>
        <taxon>Paraneoptera</taxon>
        <taxon>Thysanoptera</taxon>
        <taxon>Terebrantia</taxon>
        <taxon>Thripoidea</taxon>
        <taxon>Thripidae</taxon>
        <taxon>Thrips</taxon>
    </lineage>
</organism>
<feature type="compositionally biased region" description="Polar residues" evidence="5">
    <location>
        <begin position="175"/>
        <end position="193"/>
    </location>
</feature>
<feature type="compositionally biased region" description="Polar residues" evidence="5">
    <location>
        <begin position="329"/>
        <end position="341"/>
    </location>
</feature>
<keyword evidence="2 4" id="KW-0863">Zinc-finger</keyword>
<feature type="compositionally biased region" description="Low complexity" evidence="5">
    <location>
        <begin position="1037"/>
        <end position="1056"/>
    </location>
</feature>
<protein>
    <submittedName>
        <fullName evidence="8">Serine/arginine repetitive matrix protein 2-like isoform X1</fullName>
    </submittedName>
</protein>
<dbReference type="RefSeq" id="XP_034239444.1">
    <property type="nucleotide sequence ID" value="XM_034383553.1"/>
</dbReference>
<keyword evidence="3" id="KW-0862">Zinc</keyword>
<feature type="compositionally biased region" description="Polar residues" evidence="5">
    <location>
        <begin position="1172"/>
        <end position="1184"/>
    </location>
</feature>
<evidence type="ECO:0000256" key="1">
    <source>
        <dbReference type="ARBA" id="ARBA00022723"/>
    </source>
</evidence>
<evidence type="ECO:0000256" key="3">
    <source>
        <dbReference type="ARBA" id="ARBA00022833"/>
    </source>
</evidence>
<evidence type="ECO:0000259" key="6">
    <source>
        <dbReference type="PROSITE" id="PS50865"/>
    </source>
</evidence>
<reference evidence="8" key="1">
    <citation type="submission" date="2025-08" db="UniProtKB">
        <authorList>
            <consortium name="RefSeq"/>
        </authorList>
    </citation>
    <scope>IDENTIFICATION</scope>
    <source>
        <tissue evidence="8">Total insect</tissue>
    </source>
</reference>
<name>A0A6P8ZLU1_THRPL</name>
<feature type="region of interest" description="Disordered" evidence="5">
    <location>
        <begin position="950"/>
        <end position="1105"/>
    </location>
</feature>
<feature type="compositionally biased region" description="Polar residues" evidence="5">
    <location>
        <begin position="687"/>
        <end position="703"/>
    </location>
</feature>
<dbReference type="GeneID" id="117644264"/>
<feature type="compositionally biased region" description="Basic and acidic residues" evidence="5">
    <location>
        <begin position="474"/>
        <end position="493"/>
    </location>
</feature>
<accession>A0A6P8ZLU1</accession>
<feature type="compositionally biased region" description="Low complexity" evidence="5">
    <location>
        <begin position="121"/>
        <end position="150"/>
    </location>
</feature>
<feature type="compositionally biased region" description="Basic and acidic residues" evidence="5">
    <location>
        <begin position="258"/>
        <end position="271"/>
    </location>
</feature>
<dbReference type="OrthoDB" id="3270176at2759"/>
<feature type="compositionally biased region" description="Basic residues" evidence="5">
    <location>
        <begin position="763"/>
        <end position="786"/>
    </location>
</feature>
<feature type="compositionally biased region" description="Low complexity" evidence="5">
    <location>
        <begin position="158"/>
        <end position="173"/>
    </location>
</feature>
<feature type="compositionally biased region" description="Low complexity" evidence="5">
    <location>
        <begin position="732"/>
        <end position="744"/>
    </location>
</feature>
<gene>
    <name evidence="8" type="primary">LOC117644264</name>
</gene>
<dbReference type="Gene3D" id="6.10.140.2220">
    <property type="match status" value="1"/>
</dbReference>
<evidence type="ECO:0000313" key="7">
    <source>
        <dbReference type="Proteomes" id="UP000515158"/>
    </source>
</evidence>
<feature type="region of interest" description="Disordered" evidence="5">
    <location>
        <begin position="1149"/>
        <end position="1210"/>
    </location>
</feature>
<feature type="compositionally biased region" description="Basic and acidic residues" evidence="5">
    <location>
        <begin position="787"/>
        <end position="801"/>
    </location>
</feature>
<dbReference type="KEGG" id="tpal:117644264"/>
<evidence type="ECO:0000256" key="2">
    <source>
        <dbReference type="ARBA" id="ARBA00022771"/>
    </source>
</evidence>
<feature type="region of interest" description="Disordered" evidence="5">
    <location>
        <begin position="327"/>
        <end position="931"/>
    </location>
</feature>
<dbReference type="Proteomes" id="UP000515158">
    <property type="component" value="Unplaced"/>
</dbReference>
<dbReference type="InParanoid" id="A0A6P8ZLU1"/>
<dbReference type="GO" id="GO:0008270">
    <property type="term" value="F:zinc ion binding"/>
    <property type="evidence" value="ECO:0007669"/>
    <property type="project" value="UniProtKB-KW"/>
</dbReference>
<dbReference type="SUPFAM" id="SSF144232">
    <property type="entry name" value="HIT/MYND zinc finger-like"/>
    <property type="match status" value="1"/>
</dbReference>